<name>A0AAI9SYC7_9ASCO</name>
<evidence type="ECO:0000313" key="10">
    <source>
        <dbReference type="Proteomes" id="UP001202479"/>
    </source>
</evidence>
<comment type="function">
    <text evidence="7">Decapping enzyme for NAD-capped RNAs: specifically hydrolyzes the nicotinamide adenine dinucleotide (NAD) cap from a subset of RNAs by removing the entire NAD moiety from the 5'-end of an NAD-capped RNA.</text>
</comment>
<dbReference type="GeneID" id="73379419"/>
<protein>
    <recommendedName>
        <fullName evidence="7">Decapping nuclease</fullName>
        <ecNumber evidence="7">3.6.1.-</ecNumber>
    </recommendedName>
</protein>
<dbReference type="PANTHER" id="PTHR12395:SF9">
    <property type="entry name" value="DECAPPING AND EXORIBONUCLEASE PROTEIN"/>
    <property type="match status" value="1"/>
</dbReference>
<dbReference type="EMBL" id="JAHUZD010000037">
    <property type="protein sequence ID" value="KAI3405406.2"/>
    <property type="molecule type" value="Genomic_DNA"/>
</dbReference>
<keyword evidence="7" id="KW-0694">RNA-binding</keyword>
<dbReference type="Pfam" id="PF08652">
    <property type="entry name" value="RAI1"/>
    <property type="match status" value="1"/>
</dbReference>
<comment type="catalytic activity">
    <reaction evidence="6">
        <text>a 5'-end NAD(+)-phospho-ribonucleoside in mRNA + H2O = a 5'-end phospho-ribonucleoside in mRNA + NAD(+) + H(+)</text>
        <dbReference type="Rhea" id="RHEA:60880"/>
        <dbReference type="Rhea" id="RHEA-COMP:15692"/>
        <dbReference type="Rhea" id="RHEA-COMP:15698"/>
        <dbReference type="ChEBI" id="CHEBI:15377"/>
        <dbReference type="ChEBI" id="CHEBI:15378"/>
        <dbReference type="ChEBI" id="CHEBI:57540"/>
        <dbReference type="ChEBI" id="CHEBI:138282"/>
        <dbReference type="ChEBI" id="CHEBI:144029"/>
    </reaction>
    <physiologicalReaction direction="left-to-right" evidence="6">
        <dbReference type="Rhea" id="RHEA:60881"/>
    </physiologicalReaction>
</comment>
<comment type="caution">
    <text evidence="9">The sequence shown here is derived from an EMBL/GenBank/DDBJ whole genome shotgun (WGS) entry which is preliminary data.</text>
</comment>
<dbReference type="InterPro" id="IPR039039">
    <property type="entry name" value="RAI1-like_fam"/>
</dbReference>
<dbReference type="GO" id="GO:0005634">
    <property type="term" value="C:nucleus"/>
    <property type="evidence" value="ECO:0007669"/>
    <property type="project" value="UniProtKB-SubCell"/>
</dbReference>
<evidence type="ECO:0000256" key="5">
    <source>
        <dbReference type="ARBA" id="ARBA00044692"/>
    </source>
</evidence>
<evidence type="ECO:0000256" key="2">
    <source>
        <dbReference type="ARBA" id="ARBA00006562"/>
    </source>
</evidence>
<comment type="catalytic activity">
    <reaction evidence="5">
        <text>a 5'-end triphospho-ribonucleoside in mRNA + H2O = a 5'-end phospho-ribonucleoside in mRNA + diphosphate + H(+)</text>
        <dbReference type="Rhea" id="RHEA:78683"/>
        <dbReference type="Rhea" id="RHEA-COMP:15692"/>
        <dbReference type="Rhea" id="RHEA-COMP:17164"/>
        <dbReference type="ChEBI" id="CHEBI:15377"/>
        <dbReference type="ChEBI" id="CHEBI:15378"/>
        <dbReference type="ChEBI" id="CHEBI:33019"/>
        <dbReference type="ChEBI" id="CHEBI:138282"/>
        <dbReference type="ChEBI" id="CHEBI:167618"/>
    </reaction>
    <physiologicalReaction direction="left-to-right" evidence="5">
        <dbReference type="Rhea" id="RHEA:78684"/>
    </physiologicalReaction>
</comment>
<evidence type="ECO:0000259" key="8">
    <source>
        <dbReference type="Pfam" id="PF08652"/>
    </source>
</evidence>
<dbReference type="PANTHER" id="PTHR12395">
    <property type="entry name" value="DOM-3 RELATED"/>
    <property type="match status" value="1"/>
</dbReference>
<evidence type="ECO:0000256" key="1">
    <source>
        <dbReference type="ARBA" id="ARBA00001968"/>
    </source>
</evidence>
<comment type="cofactor">
    <cofactor evidence="1 7">
        <name>a divalent metal cation</name>
        <dbReference type="ChEBI" id="CHEBI:60240"/>
    </cofactor>
</comment>
<evidence type="ECO:0000256" key="3">
    <source>
        <dbReference type="ARBA" id="ARBA00022722"/>
    </source>
</evidence>
<dbReference type="GO" id="GO:0034353">
    <property type="term" value="F:mRNA 5'-diphosphatase activity"/>
    <property type="evidence" value="ECO:0007669"/>
    <property type="project" value="TreeGrafter"/>
</dbReference>
<evidence type="ECO:0000313" key="9">
    <source>
        <dbReference type="EMBL" id="KAI3405406.2"/>
    </source>
</evidence>
<reference evidence="9" key="1">
    <citation type="journal article" date="2022" name="DNA Res.">
        <title>Genome analysis of five recently described species of the CUG-Ser clade uncovers Candida theae as a new hybrid lineage with pathogenic potential in the Candida parapsilosis species complex.</title>
        <authorList>
            <person name="Mixao V."/>
            <person name="Del Olmo V."/>
            <person name="Hegedusova E."/>
            <person name="Saus E."/>
            <person name="Pryszcz L."/>
            <person name="Cillingova A."/>
            <person name="Nosek J."/>
            <person name="Gabaldon T."/>
        </authorList>
    </citation>
    <scope>NUCLEOTIDE SEQUENCE</scope>
    <source>
        <strain evidence="9">CBS 10844</strain>
    </source>
</reference>
<dbReference type="GO" id="GO:0003723">
    <property type="term" value="F:RNA binding"/>
    <property type="evidence" value="ECO:0007669"/>
    <property type="project" value="UniProtKB-KW"/>
</dbReference>
<dbReference type="RefSeq" id="XP_049181151.1">
    <property type="nucleotide sequence ID" value="XM_049322963.1"/>
</dbReference>
<dbReference type="GO" id="GO:0000956">
    <property type="term" value="P:nuclear-transcribed mRNA catabolic process"/>
    <property type="evidence" value="ECO:0007669"/>
    <property type="project" value="TreeGrafter"/>
</dbReference>
<dbReference type="GO" id="GO:0005829">
    <property type="term" value="C:cytosol"/>
    <property type="evidence" value="ECO:0007669"/>
    <property type="project" value="TreeGrafter"/>
</dbReference>
<organism evidence="9 10">
    <name type="scientific">Candida oxycetoniae</name>
    <dbReference type="NCBI Taxonomy" id="497107"/>
    <lineage>
        <taxon>Eukaryota</taxon>
        <taxon>Fungi</taxon>
        <taxon>Dikarya</taxon>
        <taxon>Ascomycota</taxon>
        <taxon>Saccharomycotina</taxon>
        <taxon>Pichiomycetes</taxon>
        <taxon>Debaryomycetaceae</taxon>
        <taxon>Candida/Lodderomyces clade</taxon>
        <taxon>Candida</taxon>
    </lineage>
</organism>
<comment type="catalytic activity">
    <reaction evidence="4">
        <text>a 5'-end (N(7)-methyl 5'-triphosphoguanosine)-ribonucleoside-ribonucleotide in mRNA + H2O = a (N(7)-methyl 5'-triphosphoguanosine)-nucleoside + a 5'-end phospho-ribonucleoside in mRNA + H(+)</text>
        <dbReference type="Rhea" id="RHEA:66928"/>
        <dbReference type="Rhea" id="RHEA-COMP:15692"/>
        <dbReference type="Rhea" id="RHEA-COMP:17313"/>
        <dbReference type="ChEBI" id="CHEBI:15377"/>
        <dbReference type="ChEBI" id="CHEBI:15378"/>
        <dbReference type="ChEBI" id="CHEBI:138282"/>
        <dbReference type="ChEBI" id="CHEBI:172876"/>
        <dbReference type="ChEBI" id="CHEBI:172877"/>
    </reaction>
    <physiologicalReaction direction="left-to-right" evidence="4">
        <dbReference type="Rhea" id="RHEA:66929"/>
    </physiologicalReaction>
</comment>
<comment type="subcellular location">
    <subcellularLocation>
        <location evidence="7">Nucleus</location>
    </subcellularLocation>
</comment>
<gene>
    <name evidence="9" type="ORF">KGF56_001802</name>
</gene>
<dbReference type="GO" id="GO:0000166">
    <property type="term" value="F:nucleotide binding"/>
    <property type="evidence" value="ECO:0007669"/>
    <property type="project" value="UniProtKB-KW"/>
</dbReference>
<dbReference type="AlphaFoldDB" id="A0AAI9SYC7"/>
<evidence type="ECO:0000256" key="7">
    <source>
        <dbReference type="RuleBase" id="RU367113"/>
    </source>
</evidence>
<proteinExistence type="inferred from homology"/>
<sequence length="394" mass="45988">MFDKIKLSVFESIVNNQNFDDEEPLLAEVLGSRKIFTQNPTEIGYFTQSGGQLHYNDTTGLGIINIPIGSTKSGYTKNKGQKAEKRQPLIGTSLSEGFDDYQRTSLDQIYSLDDLFESIHYLLNKGVLSRNDLKFLTLRRHLQKLMNIPLDRQLGQFNVIYWKELIFFTYDWENSLQKEECTYTYTELLLQYSGFKFEQLLTDSETISKYFTVVKHKVNGIPVIYTAEIDCGITKSPGLTNYVELKTHSHLLDNKLKTKNKFHHKLMKTYCQNKFISCKNAVVGFRSADFKLTSVKKYTDFELAKTLRASPIFLTRTCSINTDHIFQWYKLIISWICERKIEDSDECQVFKLSFKREGELMDSHLCFQTVKKEEANKIFKKVVPTWFREFCEAQ</sequence>
<accession>A0AAI9SYC7</accession>
<keyword evidence="7" id="KW-0539">Nucleus</keyword>
<keyword evidence="7" id="KW-0547">Nucleotide-binding</keyword>
<comment type="similarity">
    <text evidence="2 7">Belongs to the DXO/Dom3Z family.</text>
</comment>
<evidence type="ECO:0000256" key="6">
    <source>
        <dbReference type="ARBA" id="ARBA00048124"/>
    </source>
</evidence>
<feature type="domain" description="RAI1-like" evidence="8">
    <location>
        <begin position="38"/>
        <end position="387"/>
    </location>
</feature>
<dbReference type="GO" id="GO:0046872">
    <property type="term" value="F:metal ion binding"/>
    <property type="evidence" value="ECO:0007669"/>
    <property type="project" value="UniProtKB-KW"/>
</dbReference>
<keyword evidence="7" id="KW-0378">Hydrolase</keyword>
<dbReference type="InterPro" id="IPR013961">
    <property type="entry name" value="RAI1"/>
</dbReference>
<dbReference type="GO" id="GO:0110155">
    <property type="term" value="P:NAD-cap decapping"/>
    <property type="evidence" value="ECO:0007669"/>
    <property type="project" value="TreeGrafter"/>
</dbReference>
<dbReference type="GO" id="GO:0004518">
    <property type="term" value="F:nuclease activity"/>
    <property type="evidence" value="ECO:0007669"/>
    <property type="project" value="UniProtKB-KW"/>
</dbReference>
<dbReference type="EC" id="3.6.1.-" evidence="7"/>
<keyword evidence="10" id="KW-1185">Reference proteome</keyword>
<keyword evidence="7" id="KW-0479">Metal-binding</keyword>
<keyword evidence="3 7" id="KW-0540">Nuclease</keyword>
<dbReference type="Proteomes" id="UP001202479">
    <property type="component" value="Unassembled WGS sequence"/>
</dbReference>
<evidence type="ECO:0000256" key="4">
    <source>
        <dbReference type="ARBA" id="ARBA00044676"/>
    </source>
</evidence>